<dbReference type="InterPro" id="IPR001667">
    <property type="entry name" value="DDH_dom"/>
</dbReference>
<protein>
    <submittedName>
        <fullName evidence="2">DHH family phosphoesterase</fullName>
    </submittedName>
</protein>
<name>A0ABD4Z5S7_9CREN</name>
<dbReference type="SUPFAM" id="SSF64182">
    <property type="entry name" value="DHH phosphoesterases"/>
    <property type="match status" value="1"/>
</dbReference>
<dbReference type="InterPro" id="IPR051319">
    <property type="entry name" value="Oligoribo/pAp-PDE_c-di-AMP_PDE"/>
</dbReference>
<dbReference type="RefSeq" id="WP_285273228.1">
    <property type="nucleotide sequence ID" value="NZ_JASNVW010000001.1"/>
</dbReference>
<keyword evidence="3" id="KW-1185">Reference proteome</keyword>
<accession>A0ABD4Z5S7</accession>
<dbReference type="AlphaFoldDB" id="A0ABD4Z5S7"/>
<dbReference type="Pfam" id="PF01368">
    <property type="entry name" value="DHH"/>
    <property type="match status" value="1"/>
</dbReference>
<dbReference type="PANTHER" id="PTHR47618:SF1">
    <property type="entry name" value="BIFUNCTIONAL OLIGORIBONUCLEASE AND PAP PHOSPHATASE NRNA"/>
    <property type="match status" value="1"/>
</dbReference>
<proteinExistence type="predicted"/>
<dbReference type="PANTHER" id="PTHR47618">
    <property type="entry name" value="BIFUNCTIONAL OLIGORIBONUCLEASE AND PAP PHOSPHATASE NRNA"/>
    <property type="match status" value="1"/>
</dbReference>
<dbReference type="InterPro" id="IPR038763">
    <property type="entry name" value="DHH_sf"/>
</dbReference>
<gene>
    <name evidence="2" type="ORF">QPL79_02635</name>
</gene>
<dbReference type="EMBL" id="JASNVW010000001">
    <property type="protein sequence ID" value="MDK6028260.1"/>
    <property type="molecule type" value="Genomic_DNA"/>
</dbReference>
<dbReference type="Gene3D" id="3.90.1640.10">
    <property type="entry name" value="inorganic pyrophosphatase (n-terminal core)"/>
    <property type="match status" value="1"/>
</dbReference>
<comment type="caution">
    <text evidence="2">The sequence shown here is derived from an EMBL/GenBank/DDBJ whole genome shotgun (WGS) entry which is preliminary data.</text>
</comment>
<sequence length="349" mass="39278">MEKAKKVAIVTHVNADPDALSSACALHELVHSLNKEASIEVLVPEGIGSECKYIYVTCQKMNIKMDVIKKYHQIEDRAPCDVCIVLDTASLEQLRLLKNYVLKCDTIIIIDHHQFQDIGPLIKDRQVIYIGDGQSYSSTAEIVFEMLMKYNLSLNNIREIAEILLAGVLWDTKRFQRITRNTFHVVASMIDYGANYEEALKLIATERPSSNRIARIKCIFRHRGFKVRIKNSDIFIAISNVGAYESDCASTLITIGYDISFVITEDESLKAIRIVYRGREDVINSLNIDIYNEFVKKLIEVFGGGGGGHKAAGGAILRTYNIKQVVDQIIKILNSISEIGILEFVENKT</sequence>
<dbReference type="Proteomes" id="UP001529235">
    <property type="component" value="Unassembled WGS sequence"/>
</dbReference>
<evidence type="ECO:0000259" key="1">
    <source>
        <dbReference type="Pfam" id="PF01368"/>
    </source>
</evidence>
<reference evidence="2 3" key="1">
    <citation type="submission" date="2023-05" db="EMBL/GenBank/DDBJ databases">
        <title>A new hyperthermophilic archaea 'Ignisphaera cupida' sp. nov. and description of the family 'Ignisphaeraceae' fam. nov.</title>
        <authorList>
            <person name="Podosokorskaya O.A."/>
            <person name="Elcheninov A.G."/>
            <person name="Klukina A."/>
            <person name="Merkel A.Y."/>
        </authorList>
    </citation>
    <scope>NUCLEOTIDE SEQUENCE [LARGE SCALE GENOMIC DNA]</scope>
    <source>
        <strain evidence="2 3">4213-co</strain>
    </source>
</reference>
<organism evidence="2 3">
    <name type="scientific">Ignisphaera cupida</name>
    <dbReference type="NCBI Taxonomy" id="3050454"/>
    <lineage>
        <taxon>Archaea</taxon>
        <taxon>Thermoproteota</taxon>
        <taxon>Thermoprotei</taxon>
        <taxon>Desulfurococcales</taxon>
        <taxon>Desulfurococcaceae</taxon>
        <taxon>Ignisphaera</taxon>
    </lineage>
</organism>
<evidence type="ECO:0000313" key="2">
    <source>
        <dbReference type="EMBL" id="MDK6028260.1"/>
    </source>
</evidence>
<feature type="domain" description="DDH" evidence="1">
    <location>
        <begin position="6"/>
        <end position="168"/>
    </location>
</feature>
<dbReference type="Gene3D" id="3.10.310.30">
    <property type="match status" value="1"/>
</dbReference>
<evidence type="ECO:0000313" key="3">
    <source>
        <dbReference type="Proteomes" id="UP001529235"/>
    </source>
</evidence>